<feature type="region of interest" description="Disordered" evidence="1">
    <location>
        <begin position="1"/>
        <end position="99"/>
    </location>
</feature>
<feature type="compositionally biased region" description="Basic and acidic residues" evidence="1">
    <location>
        <begin position="45"/>
        <end position="57"/>
    </location>
</feature>
<comment type="caution">
    <text evidence="2">The sequence shown here is derived from an EMBL/GenBank/DDBJ whole genome shotgun (WGS) entry which is preliminary data.</text>
</comment>
<evidence type="ECO:0000313" key="2">
    <source>
        <dbReference type="EMBL" id="KYF81038.1"/>
    </source>
</evidence>
<evidence type="ECO:0000256" key="1">
    <source>
        <dbReference type="SAM" id="MobiDB-lite"/>
    </source>
</evidence>
<gene>
    <name evidence="2" type="ORF">BE18_27690</name>
</gene>
<feature type="compositionally biased region" description="Low complexity" evidence="1">
    <location>
        <begin position="58"/>
        <end position="78"/>
    </location>
</feature>
<dbReference type="Proteomes" id="UP000075515">
    <property type="component" value="Unassembled WGS sequence"/>
</dbReference>
<sequence length="99" mass="10656">MSHGHAGNGHHRFEDRHGGPDGARHHLEEERLERLVRAAQEVSDQAERGERDGRRDAGQAGQHRQAAAGGAEAQPAPRTASIADIERADDEGMPPVEGT</sequence>
<protein>
    <submittedName>
        <fullName evidence="2">Uncharacterized protein</fullName>
    </submittedName>
</protein>
<feature type="compositionally biased region" description="Basic and acidic residues" evidence="1">
    <location>
        <begin position="11"/>
        <end position="36"/>
    </location>
</feature>
<dbReference type="EMBL" id="JEMC01003475">
    <property type="protein sequence ID" value="KYF81038.1"/>
    <property type="molecule type" value="Genomic_DNA"/>
</dbReference>
<reference evidence="2 3" key="1">
    <citation type="submission" date="2014-02" db="EMBL/GenBank/DDBJ databases">
        <title>The small core and large imbalanced accessory genome model reveals a collaborative survival strategy of Sorangium cellulosum strains in nature.</title>
        <authorList>
            <person name="Han K."/>
            <person name="Peng R."/>
            <person name="Blom J."/>
            <person name="Li Y.-Z."/>
        </authorList>
    </citation>
    <scope>NUCLEOTIDE SEQUENCE [LARGE SCALE GENOMIC DNA]</scope>
    <source>
        <strain evidence="2 3">So0149</strain>
    </source>
</reference>
<organism evidence="2 3">
    <name type="scientific">Sorangium cellulosum</name>
    <name type="common">Polyangium cellulosum</name>
    <dbReference type="NCBI Taxonomy" id="56"/>
    <lineage>
        <taxon>Bacteria</taxon>
        <taxon>Pseudomonadati</taxon>
        <taxon>Myxococcota</taxon>
        <taxon>Polyangia</taxon>
        <taxon>Polyangiales</taxon>
        <taxon>Polyangiaceae</taxon>
        <taxon>Sorangium</taxon>
    </lineage>
</organism>
<name>A0A150RMU0_SORCE</name>
<evidence type="ECO:0000313" key="3">
    <source>
        <dbReference type="Proteomes" id="UP000075515"/>
    </source>
</evidence>
<dbReference type="AlphaFoldDB" id="A0A150RMU0"/>
<proteinExistence type="predicted"/>
<accession>A0A150RMU0</accession>